<sequence>QKTAEIASLTEEKKKLQEELGALQVSMTPVEDEHEATHGLTTRAELIEKIRALGQDVLDGIKYGFDNAVGQLKVLNPTAELNTEGLSM</sequence>
<feature type="non-terminal residue" evidence="1">
    <location>
        <position position="88"/>
    </location>
</feature>
<name>A0A392TIK8_9FABA</name>
<reference evidence="1 2" key="1">
    <citation type="journal article" date="2018" name="Front. Plant Sci.">
        <title>Red Clover (Trifolium pratense) and Zigzag Clover (T. medium) - A Picture of Genomic Similarities and Differences.</title>
        <authorList>
            <person name="Dluhosova J."/>
            <person name="Istvanek J."/>
            <person name="Nedelnik J."/>
            <person name="Repkova J."/>
        </authorList>
    </citation>
    <scope>NUCLEOTIDE SEQUENCE [LARGE SCALE GENOMIC DNA]</scope>
    <source>
        <strain evidence="2">cv. 10/8</strain>
        <tissue evidence="1">Leaf</tissue>
    </source>
</reference>
<accession>A0A392TIK8</accession>
<keyword evidence="2" id="KW-1185">Reference proteome</keyword>
<dbReference type="AlphaFoldDB" id="A0A392TIK8"/>
<organism evidence="1 2">
    <name type="scientific">Trifolium medium</name>
    <dbReference type="NCBI Taxonomy" id="97028"/>
    <lineage>
        <taxon>Eukaryota</taxon>
        <taxon>Viridiplantae</taxon>
        <taxon>Streptophyta</taxon>
        <taxon>Embryophyta</taxon>
        <taxon>Tracheophyta</taxon>
        <taxon>Spermatophyta</taxon>
        <taxon>Magnoliopsida</taxon>
        <taxon>eudicotyledons</taxon>
        <taxon>Gunneridae</taxon>
        <taxon>Pentapetalae</taxon>
        <taxon>rosids</taxon>
        <taxon>fabids</taxon>
        <taxon>Fabales</taxon>
        <taxon>Fabaceae</taxon>
        <taxon>Papilionoideae</taxon>
        <taxon>50 kb inversion clade</taxon>
        <taxon>NPAAA clade</taxon>
        <taxon>Hologalegina</taxon>
        <taxon>IRL clade</taxon>
        <taxon>Trifolieae</taxon>
        <taxon>Trifolium</taxon>
    </lineage>
</organism>
<dbReference type="EMBL" id="LXQA010588182">
    <property type="protein sequence ID" value="MCI60792.1"/>
    <property type="molecule type" value="Genomic_DNA"/>
</dbReference>
<proteinExistence type="predicted"/>
<evidence type="ECO:0000313" key="2">
    <source>
        <dbReference type="Proteomes" id="UP000265520"/>
    </source>
</evidence>
<protein>
    <submittedName>
        <fullName evidence="1">Uncharacterized protein</fullName>
    </submittedName>
</protein>
<evidence type="ECO:0000313" key="1">
    <source>
        <dbReference type="EMBL" id="MCI60792.1"/>
    </source>
</evidence>
<feature type="non-terminal residue" evidence="1">
    <location>
        <position position="1"/>
    </location>
</feature>
<dbReference type="Proteomes" id="UP000265520">
    <property type="component" value="Unassembled WGS sequence"/>
</dbReference>
<comment type="caution">
    <text evidence="1">The sequence shown here is derived from an EMBL/GenBank/DDBJ whole genome shotgun (WGS) entry which is preliminary data.</text>
</comment>